<evidence type="ECO:0000256" key="1">
    <source>
        <dbReference type="SAM" id="MobiDB-lite"/>
    </source>
</evidence>
<organism evidence="2 3">
    <name type="scientific">Nezara viridula</name>
    <name type="common">Southern green stink bug</name>
    <name type="synonym">Cimex viridulus</name>
    <dbReference type="NCBI Taxonomy" id="85310"/>
    <lineage>
        <taxon>Eukaryota</taxon>
        <taxon>Metazoa</taxon>
        <taxon>Ecdysozoa</taxon>
        <taxon>Arthropoda</taxon>
        <taxon>Hexapoda</taxon>
        <taxon>Insecta</taxon>
        <taxon>Pterygota</taxon>
        <taxon>Neoptera</taxon>
        <taxon>Paraneoptera</taxon>
        <taxon>Hemiptera</taxon>
        <taxon>Heteroptera</taxon>
        <taxon>Panheteroptera</taxon>
        <taxon>Pentatomomorpha</taxon>
        <taxon>Pentatomoidea</taxon>
        <taxon>Pentatomidae</taxon>
        <taxon>Pentatominae</taxon>
        <taxon>Nezara</taxon>
    </lineage>
</organism>
<proteinExistence type="predicted"/>
<protein>
    <submittedName>
        <fullName evidence="2">Uncharacterized protein</fullName>
    </submittedName>
</protein>
<gene>
    <name evidence="2" type="ORF">NEZAVI_LOCUS11586</name>
</gene>
<accession>A0A9P0HHZ5</accession>
<reference evidence="2" key="1">
    <citation type="submission" date="2022-01" db="EMBL/GenBank/DDBJ databases">
        <authorList>
            <person name="King R."/>
        </authorList>
    </citation>
    <scope>NUCLEOTIDE SEQUENCE</scope>
</reference>
<keyword evidence="3" id="KW-1185">Reference proteome</keyword>
<name>A0A9P0HHZ5_NEZVI</name>
<dbReference type="AlphaFoldDB" id="A0A9P0HHZ5"/>
<evidence type="ECO:0000313" key="3">
    <source>
        <dbReference type="Proteomes" id="UP001152798"/>
    </source>
</evidence>
<evidence type="ECO:0000313" key="2">
    <source>
        <dbReference type="EMBL" id="CAH1402868.1"/>
    </source>
</evidence>
<feature type="region of interest" description="Disordered" evidence="1">
    <location>
        <begin position="1"/>
        <end position="24"/>
    </location>
</feature>
<feature type="compositionally biased region" description="Basic and acidic residues" evidence="1">
    <location>
        <begin position="15"/>
        <end position="24"/>
    </location>
</feature>
<dbReference type="EMBL" id="OV725081">
    <property type="protein sequence ID" value="CAH1402868.1"/>
    <property type="molecule type" value="Genomic_DNA"/>
</dbReference>
<dbReference type="Proteomes" id="UP001152798">
    <property type="component" value="Chromosome 5"/>
</dbReference>
<sequence>MDQTVYGLVSKRGRPPTDWDKEMKKTGGAAWKRVALERKEWKRMGPLSKTAVIPDIRRSLGRAQDMTEAKPCRYHYISAALDKQLPYRRLPILGSRRTYLCHPSRAAPRDVVRCGAAWA</sequence>